<dbReference type="AlphaFoldDB" id="A0A077QUY1"/>
<evidence type="ECO:0000313" key="1">
    <source>
        <dbReference type="EMBL" id="CDI53850.1"/>
    </source>
</evidence>
<reference evidence="1" key="1">
    <citation type="journal article" date="2014" name="Genome Biol. Evol.">
        <title>Gene Loss Rather Than Gene Gain Is Associated with a Host Jump from Monocots to Dicots in the Smut Fungus Melanopsichium pennsylvanicum.</title>
        <authorList>
            <person name="Sharma R."/>
            <person name="Mishra B."/>
            <person name="Runge F."/>
            <person name="Thines M."/>
        </authorList>
    </citation>
    <scope>NUCLEOTIDE SEQUENCE</scope>
    <source>
        <strain evidence="1">4</strain>
    </source>
</reference>
<protein>
    <submittedName>
        <fullName evidence="1">Uncharacterized protein</fullName>
    </submittedName>
</protein>
<accession>A0A077QUY1</accession>
<proteinExistence type="predicted"/>
<name>A0A077QUY1_9BASI</name>
<organism evidence="1">
    <name type="scientific">Melanopsichium pennsylvanicum 4</name>
    <dbReference type="NCBI Taxonomy" id="1398559"/>
    <lineage>
        <taxon>Eukaryota</taxon>
        <taxon>Fungi</taxon>
        <taxon>Dikarya</taxon>
        <taxon>Basidiomycota</taxon>
        <taxon>Ustilaginomycotina</taxon>
        <taxon>Ustilaginomycetes</taxon>
        <taxon>Ustilaginales</taxon>
        <taxon>Ustilaginaceae</taxon>
        <taxon>Melanopsichium</taxon>
    </lineage>
</organism>
<sequence>MLSPVNHGLKILAFEFVCSSSPSPCSLKKTESSTTKSALMPFSDVTVHFSALHLCAAQYAAAATAIASGNANYGVILLSISGSLPDRLVTAVYVPRVMNVYSAVGAAGAALVDHYLHLD</sequence>
<dbReference type="EMBL" id="HG529594">
    <property type="protein sequence ID" value="CDI53850.1"/>
    <property type="molecule type" value="Genomic_DNA"/>
</dbReference>